<sequence length="87" mass="10395">MTRAEFIEKNKHLFWYIKKDKIQDIGNEVLVEFIFNYGTLEDVKQLIKIIGFQELKLVYDATTGRKIGNYMPEIYNYLELIVKKYAP</sequence>
<dbReference type="Proteomes" id="UP000184020">
    <property type="component" value="Unassembled WGS sequence"/>
</dbReference>
<accession>A0A1M5M065</accession>
<gene>
    <name evidence="1" type="ORF">SAMN05444372_1092</name>
</gene>
<name>A0A1M5M065_9FLAO</name>
<dbReference type="OrthoDB" id="1364214at2"/>
<protein>
    <submittedName>
        <fullName evidence="1">Uncharacterized protein</fullName>
    </submittedName>
</protein>
<keyword evidence="2" id="KW-1185">Reference proteome</keyword>
<evidence type="ECO:0000313" key="1">
    <source>
        <dbReference type="EMBL" id="SHG70671.1"/>
    </source>
</evidence>
<dbReference type="AlphaFoldDB" id="A0A1M5M065"/>
<dbReference type="STRING" id="229205.SAMN05444372_1092"/>
<proteinExistence type="predicted"/>
<dbReference type="RefSeq" id="WP_073019884.1">
    <property type="nucleotide sequence ID" value="NZ_FQWF01000009.1"/>
</dbReference>
<dbReference type="EMBL" id="FQWF01000009">
    <property type="protein sequence ID" value="SHG70671.1"/>
    <property type="molecule type" value="Genomic_DNA"/>
</dbReference>
<evidence type="ECO:0000313" key="2">
    <source>
        <dbReference type="Proteomes" id="UP000184020"/>
    </source>
</evidence>
<reference evidence="2" key="1">
    <citation type="submission" date="2016-11" db="EMBL/GenBank/DDBJ databases">
        <authorList>
            <person name="Varghese N."/>
            <person name="Submissions S."/>
        </authorList>
    </citation>
    <scope>NUCLEOTIDE SEQUENCE [LARGE SCALE GENOMIC DNA]</scope>
    <source>
        <strain evidence="2">DSM 17659</strain>
    </source>
</reference>
<organism evidence="1 2">
    <name type="scientific">Flavobacterium micromati</name>
    <dbReference type="NCBI Taxonomy" id="229205"/>
    <lineage>
        <taxon>Bacteria</taxon>
        <taxon>Pseudomonadati</taxon>
        <taxon>Bacteroidota</taxon>
        <taxon>Flavobacteriia</taxon>
        <taxon>Flavobacteriales</taxon>
        <taxon>Flavobacteriaceae</taxon>
        <taxon>Flavobacterium</taxon>
    </lineage>
</organism>